<evidence type="ECO:0000256" key="6">
    <source>
        <dbReference type="ARBA" id="ARBA00023136"/>
    </source>
</evidence>
<feature type="transmembrane region" description="Helical" evidence="8">
    <location>
        <begin position="380"/>
        <end position="400"/>
    </location>
</feature>
<evidence type="ECO:0000256" key="1">
    <source>
        <dbReference type="ARBA" id="ARBA00004119"/>
    </source>
</evidence>
<feature type="transmembrane region" description="Helical" evidence="8">
    <location>
        <begin position="227"/>
        <end position="249"/>
    </location>
</feature>
<dbReference type="GO" id="GO:0016020">
    <property type="term" value="C:membrane"/>
    <property type="evidence" value="ECO:0007669"/>
    <property type="project" value="UniProtKB-SubCell"/>
</dbReference>
<evidence type="ECO:0000256" key="4">
    <source>
        <dbReference type="ARBA" id="ARBA00022692"/>
    </source>
</evidence>
<dbReference type="GO" id="GO:0009941">
    <property type="term" value="C:chloroplast envelope"/>
    <property type="evidence" value="ECO:0007669"/>
    <property type="project" value="UniProtKB-SubCell"/>
</dbReference>
<dbReference type="PANTHER" id="PTHR10361:SF28">
    <property type="entry name" value="P3 PROTEIN-RELATED"/>
    <property type="match status" value="1"/>
</dbReference>
<feature type="transmembrane region" description="Helical" evidence="8">
    <location>
        <begin position="255"/>
        <end position="275"/>
    </location>
</feature>
<feature type="transmembrane region" description="Helical" evidence="8">
    <location>
        <begin position="348"/>
        <end position="368"/>
    </location>
</feature>
<keyword evidence="10" id="KW-1185">Reference proteome</keyword>
<dbReference type="Proteomes" id="UP000822688">
    <property type="component" value="Chromosome 8"/>
</dbReference>
<dbReference type="AlphaFoldDB" id="A0A8T0H5U7"/>
<dbReference type="EMBL" id="CM026429">
    <property type="protein sequence ID" value="KAG0564482.1"/>
    <property type="molecule type" value="Genomic_DNA"/>
</dbReference>
<evidence type="ECO:0000256" key="7">
    <source>
        <dbReference type="SAM" id="MobiDB-lite"/>
    </source>
</evidence>
<dbReference type="Gene3D" id="1.20.1530.20">
    <property type="match status" value="1"/>
</dbReference>
<dbReference type="PANTHER" id="PTHR10361">
    <property type="entry name" value="SODIUM-BILE ACID COTRANSPORTER"/>
    <property type="match status" value="1"/>
</dbReference>
<evidence type="ECO:0000256" key="2">
    <source>
        <dbReference type="ARBA" id="ARBA00004141"/>
    </source>
</evidence>
<dbReference type="InterPro" id="IPR038770">
    <property type="entry name" value="Na+/solute_symporter_sf"/>
</dbReference>
<comment type="caution">
    <text evidence="9">The sequence shown here is derived from an EMBL/GenBank/DDBJ whole genome shotgun (WGS) entry which is preliminary data.</text>
</comment>
<feature type="transmembrane region" description="Helical" evidence="8">
    <location>
        <begin position="319"/>
        <end position="341"/>
    </location>
</feature>
<dbReference type="InterPro" id="IPR004710">
    <property type="entry name" value="Bilac:Na_transpt"/>
</dbReference>
<name>A0A8T0H5U7_CERPU</name>
<evidence type="ECO:0000313" key="9">
    <source>
        <dbReference type="EMBL" id="KAG0564482.1"/>
    </source>
</evidence>
<accession>A0A8T0H5U7</accession>
<gene>
    <name evidence="9" type="ORF">KC19_8G113900</name>
</gene>
<dbReference type="Pfam" id="PF01758">
    <property type="entry name" value="SBF"/>
    <property type="match status" value="1"/>
</dbReference>
<comment type="similarity">
    <text evidence="3">Belongs to the bile acid:sodium symporter (BASS) (TC 2.A.28) family.</text>
</comment>
<evidence type="ECO:0000256" key="5">
    <source>
        <dbReference type="ARBA" id="ARBA00022989"/>
    </source>
</evidence>
<proteinExistence type="inferred from homology"/>
<reference evidence="9" key="1">
    <citation type="submission" date="2020-06" db="EMBL/GenBank/DDBJ databases">
        <title>WGS assembly of Ceratodon purpureus strain R40.</title>
        <authorList>
            <person name="Carey S.B."/>
            <person name="Jenkins J."/>
            <person name="Shu S."/>
            <person name="Lovell J.T."/>
            <person name="Sreedasyam A."/>
            <person name="Maumus F."/>
            <person name="Tiley G.P."/>
            <person name="Fernandez-Pozo N."/>
            <person name="Barry K."/>
            <person name="Chen C."/>
            <person name="Wang M."/>
            <person name="Lipzen A."/>
            <person name="Daum C."/>
            <person name="Saski C.A."/>
            <person name="Payton A.C."/>
            <person name="Mcbreen J.C."/>
            <person name="Conrad R.E."/>
            <person name="Kollar L.M."/>
            <person name="Olsson S."/>
            <person name="Huttunen S."/>
            <person name="Landis J.B."/>
            <person name="Wickett N.J."/>
            <person name="Johnson M.G."/>
            <person name="Rensing S.A."/>
            <person name="Grimwood J."/>
            <person name="Schmutz J."/>
            <person name="Mcdaniel S.F."/>
        </authorList>
    </citation>
    <scope>NUCLEOTIDE SEQUENCE</scope>
    <source>
        <strain evidence="9">R40</strain>
    </source>
</reference>
<sequence>MATSLALRSTLSPHITTSSRDAPAHHHHATTSFSHHARSQQSGASRGGDSTHVRSRFVHGAGTQLNQRREAIVSCALHGSNGGGGGGGGRREYSSDVRKVFSRNVRFGELGFRGFMDGGEVGRKREEVVCCALEGSEGGEGEGGDVGAVRESSDGFREKVEAFGEALSSGFPIWVAAACVAGMMRPAAFTWIQGQVQIVGLSITMLGMGMTMSLDDLRGALAMPKELVAGVLLQYTVMPTAGALISRLFNLPANYAAGLILVACCPGGTASNVVTYLARGNVALSVLMTAASTFLAVVMTPMLTSKLVGQYVAVDAGSLFFSTLQVVLLPVMVGVLMAHYLPGLVRRVSPLAPSVAVVTVAAICAGAISQSASTIRQSGGQVLAAVVCLHVAGFFFGYILSRVLGFEESTSRTISIEVGMQNSVLGVVLASKHFGNPLTAVPCAVSSVCHSIIGSALARFWRSQAAKLPTSDDAVLS</sequence>
<keyword evidence="6 8" id="KW-0472">Membrane</keyword>
<protein>
    <submittedName>
        <fullName evidence="9">Uncharacterized protein</fullName>
    </submittedName>
</protein>
<evidence type="ECO:0000256" key="3">
    <source>
        <dbReference type="ARBA" id="ARBA00006528"/>
    </source>
</evidence>
<evidence type="ECO:0000256" key="8">
    <source>
        <dbReference type="SAM" id="Phobius"/>
    </source>
</evidence>
<feature type="compositionally biased region" description="Polar residues" evidence="7">
    <location>
        <begin position="1"/>
        <end position="20"/>
    </location>
</feature>
<comment type="subcellular location">
    <subcellularLocation>
        <location evidence="2">Membrane</location>
        <topology evidence="2">Multi-pass membrane protein</topology>
    </subcellularLocation>
    <subcellularLocation>
        <location evidence="1">Plastid</location>
        <location evidence="1">Chloroplast envelope</location>
    </subcellularLocation>
</comment>
<keyword evidence="4 8" id="KW-0812">Transmembrane</keyword>
<dbReference type="InterPro" id="IPR002657">
    <property type="entry name" value="BilAc:Na_symport/Acr3"/>
</dbReference>
<feature type="transmembrane region" description="Helical" evidence="8">
    <location>
        <begin position="196"/>
        <end position="215"/>
    </location>
</feature>
<evidence type="ECO:0000313" key="10">
    <source>
        <dbReference type="Proteomes" id="UP000822688"/>
    </source>
</evidence>
<keyword evidence="5 8" id="KW-1133">Transmembrane helix</keyword>
<feature type="transmembrane region" description="Helical" evidence="8">
    <location>
        <begin position="282"/>
        <end position="299"/>
    </location>
</feature>
<organism evidence="9 10">
    <name type="scientific">Ceratodon purpureus</name>
    <name type="common">Fire moss</name>
    <name type="synonym">Dicranum purpureum</name>
    <dbReference type="NCBI Taxonomy" id="3225"/>
    <lineage>
        <taxon>Eukaryota</taxon>
        <taxon>Viridiplantae</taxon>
        <taxon>Streptophyta</taxon>
        <taxon>Embryophyta</taxon>
        <taxon>Bryophyta</taxon>
        <taxon>Bryophytina</taxon>
        <taxon>Bryopsida</taxon>
        <taxon>Dicranidae</taxon>
        <taxon>Pseudoditrichales</taxon>
        <taxon>Ditrichaceae</taxon>
        <taxon>Ceratodon</taxon>
    </lineage>
</organism>
<feature type="region of interest" description="Disordered" evidence="7">
    <location>
        <begin position="1"/>
        <end position="53"/>
    </location>
</feature>